<dbReference type="InterPro" id="IPR000477">
    <property type="entry name" value="RT_dom"/>
</dbReference>
<dbReference type="Proteomes" id="UP000287188">
    <property type="component" value="Unassembled WGS sequence"/>
</dbReference>
<name>A0A402AVU2_9CHLR</name>
<accession>A0A402AVU2</accession>
<dbReference type="Pfam" id="PF21368">
    <property type="entry name" value="AI2M-like_HNH"/>
    <property type="match status" value="1"/>
</dbReference>
<dbReference type="Pfam" id="PF00078">
    <property type="entry name" value="RVT_1"/>
    <property type="match status" value="1"/>
</dbReference>
<dbReference type="PROSITE" id="PS50878">
    <property type="entry name" value="RT_POL"/>
    <property type="match status" value="1"/>
</dbReference>
<organism evidence="2 4">
    <name type="scientific">Dictyobacter kobayashii</name>
    <dbReference type="NCBI Taxonomy" id="2014872"/>
    <lineage>
        <taxon>Bacteria</taxon>
        <taxon>Bacillati</taxon>
        <taxon>Chloroflexota</taxon>
        <taxon>Ktedonobacteria</taxon>
        <taxon>Ktedonobacterales</taxon>
        <taxon>Dictyobacteraceae</taxon>
        <taxon>Dictyobacter</taxon>
    </lineage>
</organism>
<reference evidence="2" key="2">
    <citation type="journal article" date="2019" name="Int. J. Syst. Evol. Microbiol.">
        <title>Tengunoibacter tsumagoiensis gen. nov., sp. nov., Dictyobacter kobayashii sp. nov., Dictyobacter alpinus sp. nov., and description of Dictyobacteraceae fam. nov. within the order Ktedonobacterales isolated from Tengu-no-mugimeshi, a soil-like granular mass of micro-organisms, and emended descriptions of the genera Ktedonobacter and Dictyobacter.</title>
        <authorList>
            <person name="Wang C."/>
            <person name="Zheng Y."/>
            <person name="Sakai Y."/>
            <person name="Toyoda A."/>
            <person name="Minakuchi Y."/>
            <person name="Abe K."/>
            <person name="Yokota A."/>
            <person name="Yabe S."/>
        </authorList>
    </citation>
    <scope>NUCLEOTIDE SEQUENCE</scope>
    <source>
        <strain evidence="2">Uno11</strain>
    </source>
</reference>
<sequence length="588" mass="68660">MRSSDTVLGMLQDRGKRGKPVDDLYRQLYNPWLYVRAYGRIYANAGAMTPGSTPETADAMSLATIEQIIEDLRHERYRWTPVRRKEVPKKNGKMRQLGLPTWTDKLLQEVIRSLLEAYYEPQFSDASHGFRPQRGCHTVLSQIQQTWKGVHWFIEGDITACFDRLDHTVLLKILAERIHDPRFLRLIKQLLQAGYLEDWRYHTTLSGAPQGGIVSPILSNIYLNQLDHFMETHLIPRYTRGTVRQHNPVYQSFIKKRARARQNGEHRQALAYLRKAQQLPTKDPFDPTYRRLRYIRYADDMLLGFVGSRKEAEQIKQDLGKYLQDELKLELSQEKTLITHAHRQAARFLSYDIQAQYCNEKLSADGRRRVNGHIALRVPMDVVKKKLALYQRGGKPLRRFSLASRSDYTILNTFQAEYRGFVQYYLLAVNVSWLHRYRWAVQQSLTHTLAAKYHSTTRAMVKRFQTHIETPYGPMKGFEATLAQKGGKPPLVARFGAIPLRRNIHAMLVDQQPPTIRYEQKEVIRRLMTGTCELCQIKDDQCVVHQVRKLDDLRRMGQVRPEWAQMMLKRRRKTLIVCQPCHAAIHDG</sequence>
<keyword evidence="4" id="KW-1185">Reference proteome</keyword>
<dbReference type="InterPro" id="IPR051083">
    <property type="entry name" value="GrpII_Intron_Splice-Mob/Def"/>
</dbReference>
<dbReference type="PANTHER" id="PTHR34047:SF8">
    <property type="entry name" value="PROTEIN YKFC"/>
    <property type="match status" value="1"/>
</dbReference>
<dbReference type="PANTHER" id="PTHR34047">
    <property type="entry name" value="NUCLEAR INTRON MATURASE 1, MITOCHONDRIAL-RELATED"/>
    <property type="match status" value="1"/>
</dbReference>
<feature type="domain" description="Reverse transcriptase" evidence="1">
    <location>
        <begin position="68"/>
        <end position="353"/>
    </location>
</feature>
<dbReference type="GO" id="GO:0006397">
    <property type="term" value="P:mRNA processing"/>
    <property type="evidence" value="ECO:0007669"/>
    <property type="project" value="InterPro"/>
</dbReference>
<dbReference type="InterPro" id="IPR024937">
    <property type="entry name" value="Domain_X"/>
</dbReference>
<dbReference type="CDD" id="cd01651">
    <property type="entry name" value="RT_G2_intron"/>
    <property type="match status" value="1"/>
</dbReference>
<dbReference type="AlphaFoldDB" id="A0A402AVU2"/>
<gene>
    <name evidence="2" type="ORF">KDK_69430</name>
    <name evidence="3" type="ORF">KDK_69770</name>
</gene>
<dbReference type="SUPFAM" id="SSF56672">
    <property type="entry name" value="DNA/RNA polymerases"/>
    <property type="match status" value="1"/>
</dbReference>
<dbReference type="EMBL" id="BIFS01000002">
    <property type="protein sequence ID" value="GCE23143.1"/>
    <property type="molecule type" value="Genomic_DNA"/>
</dbReference>
<reference evidence="4" key="1">
    <citation type="submission" date="2018-12" db="EMBL/GenBank/DDBJ databases">
        <title>Tengunoibacter tsumagoiensis gen. nov., sp. nov., Dictyobacter kobayashii sp. nov., D. alpinus sp. nov., and D. joshuensis sp. nov. and description of Dictyobacteraceae fam. nov. within the order Ktedonobacterales isolated from Tengu-no-mugimeshi.</title>
        <authorList>
            <person name="Wang C.M."/>
            <person name="Zheng Y."/>
            <person name="Sakai Y."/>
            <person name="Toyoda A."/>
            <person name="Minakuchi Y."/>
            <person name="Abe K."/>
            <person name="Yokota A."/>
            <person name="Yabe S."/>
        </authorList>
    </citation>
    <scope>NUCLEOTIDE SEQUENCE [LARGE SCALE GENOMIC DNA]</scope>
    <source>
        <strain evidence="4">Uno11</strain>
    </source>
</reference>
<evidence type="ECO:0000259" key="1">
    <source>
        <dbReference type="PROSITE" id="PS50878"/>
    </source>
</evidence>
<dbReference type="OrthoDB" id="140258at2"/>
<dbReference type="InterPro" id="IPR049030">
    <property type="entry name" value="AI2M-like_HNH"/>
</dbReference>
<dbReference type="RefSeq" id="WP_126556620.1">
    <property type="nucleotide sequence ID" value="NZ_BIFS01000002.1"/>
</dbReference>
<comment type="caution">
    <text evidence="2">The sequence shown here is derived from an EMBL/GenBank/DDBJ whole genome shotgun (WGS) entry which is preliminary data.</text>
</comment>
<proteinExistence type="predicted"/>
<dbReference type="InterPro" id="IPR043502">
    <property type="entry name" value="DNA/RNA_pol_sf"/>
</dbReference>
<protein>
    <submittedName>
        <fullName evidence="2">Maturase</fullName>
    </submittedName>
</protein>
<dbReference type="Pfam" id="PF01348">
    <property type="entry name" value="Intron_maturas2"/>
    <property type="match status" value="1"/>
</dbReference>
<dbReference type="EMBL" id="BIFS01000002">
    <property type="protein sequence ID" value="GCE23177.1"/>
    <property type="molecule type" value="Genomic_DNA"/>
</dbReference>
<evidence type="ECO:0000313" key="4">
    <source>
        <dbReference type="Proteomes" id="UP000287188"/>
    </source>
</evidence>
<evidence type="ECO:0000313" key="3">
    <source>
        <dbReference type="EMBL" id="GCE23177.1"/>
    </source>
</evidence>
<evidence type="ECO:0000313" key="2">
    <source>
        <dbReference type="EMBL" id="GCE23143.1"/>
    </source>
</evidence>